<keyword evidence="3" id="KW-1185">Reference proteome</keyword>
<sequence>MKNYLRIALILVHFSLLVQGCAQKQEHDQSTADPVKSEAPRLALPASDELYELIEAVLREDSTWPWNGTRVRLLDSLPADSFAYDFLIDKYWIPEEERILLTSHWAELQDNRDHLRSYRLDSAKLSGPTLLHVRTTDFYAEDAEENMFLVIASPLFFDDNQQAVVAVDFICQGLCGEGWSIILNRERGKWVKVGRFMRWIS</sequence>
<name>A0A1G9SYE5_9BACT</name>
<feature type="chain" id="PRO_5011563698" description="Lipoprotein" evidence="1">
    <location>
        <begin position="25"/>
        <end position="201"/>
    </location>
</feature>
<evidence type="ECO:0000256" key="1">
    <source>
        <dbReference type="SAM" id="SignalP"/>
    </source>
</evidence>
<dbReference type="Proteomes" id="UP000198510">
    <property type="component" value="Unassembled WGS sequence"/>
</dbReference>
<dbReference type="AlphaFoldDB" id="A0A1G9SYE5"/>
<dbReference type="PROSITE" id="PS51257">
    <property type="entry name" value="PROKAR_LIPOPROTEIN"/>
    <property type="match status" value="1"/>
</dbReference>
<dbReference type="RefSeq" id="WP_089687422.1">
    <property type="nucleotide sequence ID" value="NZ_FNFO01000013.1"/>
</dbReference>
<accession>A0A1G9SYE5</accession>
<proteinExistence type="predicted"/>
<dbReference type="EMBL" id="FNFO01000013">
    <property type="protein sequence ID" value="SDM40444.1"/>
    <property type="molecule type" value="Genomic_DNA"/>
</dbReference>
<keyword evidence="1" id="KW-0732">Signal</keyword>
<evidence type="ECO:0008006" key="4">
    <source>
        <dbReference type="Google" id="ProtNLM"/>
    </source>
</evidence>
<organism evidence="2 3">
    <name type="scientific">Catalinimonas alkaloidigena</name>
    <dbReference type="NCBI Taxonomy" id="1075417"/>
    <lineage>
        <taxon>Bacteria</taxon>
        <taxon>Pseudomonadati</taxon>
        <taxon>Bacteroidota</taxon>
        <taxon>Cytophagia</taxon>
        <taxon>Cytophagales</taxon>
        <taxon>Catalimonadaceae</taxon>
        <taxon>Catalinimonas</taxon>
    </lineage>
</organism>
<evidence type="ECO:0000313" key="2">
    <source>
        <dbReference type="EMBL" id="SDM40444.1"/>
    </source>
</evidence>
<evidence type="ECO:0000313" key="3">
    <source>
        <dbReference type="Proteomes" id="UP000198510"/>
    </source>
</evidence>
<protein>
    <recommendedName>
        <fullName evidence="4">Lipoprotein</fullName>
    </recommendedName>
</protein>
<gene>
    <name evidence="2" type="ORF">SAMN05421823_11332</name>
</gene>
<dbReference type="STRING" id="1075417.SAMN05421823_11332"/>
<reference evidence="2 3" key="1">
    <citation type="submission" date="2016-10" db="EMBL/GenBank/DDBJ databases">
        <authorList>
            <person name="de Groot N.N."/>
        </authorList>
    </citation>
    <scope>NUCLEOTIDE SEQUENCE [LARGE SCALE GENOMIC DNA]</scope>
    <source>
        <strain evidence="2 3">DSM 25186</strain>
    </source>
</reference>
<dbReference type="OrthoDB" id="714084at2"/>
<feature type="signal peptide" evidence="1">
    <location>
        <begin position="1"/>
        <end position="24"/>
    </location>
</feature>